<sequence>MSQSQYEELFAESENLLDQMTHVLEPTHSSQSSRSSGVRKRKVKKWPKRVVILLVLLVLLITLAMAGGKFLQILGGHFPLRYEAEVQSGPRQMSEQDLEQETDVPIDDDMARVRVSLEIKVEKSRKVGRVVVQNLPTNETRLRFSVIGEGETEPFFRSELLDPGYSVSEIPLKNEHLQGEHKAQILLEFYEKEQEEKITESIVDVIINAKESN</sequence>
<accession>A0ABV4D8N7</accession>
<dbReference type="RefSeq" id="WP_202231185.1">
    <property type="nucleotide sequence ID" value="NZ_JBCLSQ010000014.1"/>
</dbReference>
<feature type="transmembrane region" description="Helical" evidence="1">
    <location>
        <begin position="50"/>
        <end position="71"/>
    </location>
</feature>
<protein>
    <recommendedName>
        <fullName evidence="4">DUF4179 domain-containing protein</fullName>
    </recommendedName>
</protein>
<proteinExistence type="predicted"/>
<keyword evidence="1" id="KW-0812">Transmembrane</keyword>
<dbReference type="EMBL" id="JBCLSQ010000014">
    <property type="protein sequence ID" value="MEY8538112.1"/>
    <property type="molecule type" value="Genomic_DNA"/>
</dbReference>
<reference evidence="2 3" key="1">
    <citation type="submission" date="2024-03" db="EMBL/GenBank/DDBJ databases">
        <title>Mouse gut bacterial collection (mGBC) of GemPharmatech.</title>
        <authorList>
            <person name="He Y."/>
            <person name="Dong L."/>
            <person name="Wu D."/>
            <person name="Gao X."/>
            <person name="Lin Z."/>
        </authorList>
    </citation>
    <scope>NUCLEOTIDE SEQUENCE [LARGE SCALE GENOMIC DNA]</scope>
    <source>
        <strain evidence="2 3">20-218</strain>
    </source>
</reference>
<keyword evidence="1" id="KW-1133">Transmembrane helix</keyword>
<keyword evidence="3" id="KW-1185">Reference proteome</keyword>
<gene>
    <name evidence="2" type="ORF">AALM99_06620</name>
</gene>
<name>A0ABV4D8N7_9LACT</name>
<comment type="caution">
    <text evidence="2">The sequence shown here is derived from an EMBL/GenBank/DDBJ whole genome shotgun (WGS) entry which is preliminary data.</text>
</comment>
<evidence type="ECO:0000313" key="3">
    <source>
        <dbReference type="Proteomes" id="UP001565242"/>
    </source>
</evidence>
<evidence type="ECO:0000256" key="1">
    <source>
        <dbReference type="SAM" id="Phobius"/>
    </source>
</evidence>
<dbReference type="Proteomes" id="UP001565242">
    <property type="component" value="Unassembled WGS sequence"/>
</dbReference>
<evidence type="ECO:0000313" key="2">
    <source>
        <dbReference type="EMBL" id="MEY8538112.1"/>
    </source>
</evidence>
<organism evidence="2 3">
    <name type="scientific">Lactococcus muris</name>
    <dbReference type="NCBI Taxonomy" id="2941330"/>
    <lineage>
        <taxon>Bacteria</taxon>
        <taxon>Bacillati</taxon>
        <taxon>Bacillota</taxon>
        <taxon>Bacilli</taxon>
        <taxon>Lactobacillales</taxon>
        <taxon>Streptococcaceae</taxon>
        <taxon>Lactococcus</taxon>
    </lineage>
</organism>
<keyword evidence="1" id="KW-0472">Membrane</keyword>
<evidence type="ECO:0008006" key="4">
    <source>
        <dbReference type="Google" id="ProtNLM"/>
    </source>
</evidence>